<feature type="transmembrane region" description="Helical" evidence="1">
    <location>
        <begin position="181"/>
        <end position="203"/>
    </location>
</feature>
<evidence type="ECO:0000313" key="4">
    <source>
        <dbReference type="Proteomes" id="UP000501237"/>
    </source>
</evidence>
<dbReference type="Pfam" id="PF09925">
    <property type="entry name" value="DUF2157"/>
    <property type="match status" value="1"/>
</dbReference>
<feature type="transmembrane region" description="Helical" evidence="1">
    <location>
        <begin position="274"/>
        <end position="292"/>
    </location>
</feature>
<feature type="transmembrane region" description="Helical" evidence="1">
    <location>
        <begin position="74"/>
        <end position="95"/>
    </location>
</feature>
<keyword evidence="1" id="KW-0472">Membrane</keyword>
<feature type="domain" description="DUF2157" evidence="2">
    <location>
        <begin position="51"/>
        <end position="181"/>
    </location>
</feature>
<feature type="transmembrane region" description="Helical" evidence="1">
    <location>
        <begin position="215"/>
        <end position="232"/>
    </location>
</feature>
<gene>
    <name evidence="3" type="ORF">PtoMrB4_22120</name>
</gene>
<sequence length="356" mass="39682">MPAVTHEDAQRRADDIQAFYREVERLHEEQALLLDPGQLDQLGDHHRQVLADLRSLYDIDHDTQTRRLSLGMRIASLLGALALGASLLFFFYQFWGLFSEAVQVAILVGATLGTLGLTALVRRRDSTGYFSKLAAMLAFVAFVLNLVMLGQIFNITPSDKAFIAWGAYGLLLAYACNARLLLVAGLLCLMAFISARVGTWGGGYWLSMGEHPENFLPAAVAVFLVPQLLSQVRFGGFAATYRLVGLITFFLTLLVLANWGRSSYLPLDSDLIEGGYQLGGFALAALGIWLGARRDWPEVINGSLTFLVIFLYTKLFDWWWDLLPKYLFFLLLGLIALLILVVLNRLRRSWLKGGAR</sequence>
<reference evidence="3 4" key="1">
    <citation type="journal article" date="2020" name="Microbiol. Resour. Announc.">
        <title>Complete genome sequence of Pseudomonas otitidis strain MrB4, isolated from Lake Biwa in Japan.</title>
        <authorList>
            <person name="Miyazaki K."/>
            <person name="Hase E."/>
            <person name="Maruya T."/>
        </authorList>
    </citation>
    <scope>NUCLEOTIDE SEQUENCE [LARGE SCALE GENOMIC DNA]</scope>
    <source>
        <strain evidence="3 4">MrB4</strain>
    </source>
</reference>
<feature type="transmembrane region" description="Helical" evidence="1">
    <location>
        <begin position="239"/>
        <end position="259"/>
    </location>
</feature>
<keyword evidence="1" id="KW-1133">Transmembrane helix</keyword>
<evidence type="ECO:0000313" key="3">
    <source>
        <dbReference type="EMBL" id="BCA28235.1"/>
    </source>
</evidence>
<dbReference type="GeneID" id="57397432"/>
<feature type="transmembrane region" description="Helical" evidence="1">
    <location>
        <begin position="326"/>
        <end position="346"/>
    </location>
</feature>
<evidence type="ECO:0000256" key="1">
    <source>
        <dbReference type="SAM" id="Phobius"/>
    </source>
</evidence>
<dbReference type="KEGG" id="poj:PtoMrB4_22120"/>
<proteinExistence type="predicted"/>
<feature type="transmembrane region" description="Helical" evidence="1">
    <location>
        <begin position="299"/>
        <end position="320"/>
    </location>
</feature>
<feature type="transmembrane region" description="Helical" evidence="1">
    <location>
        <begin position="161"/>
        <end position="176"/>
    </location>
</feature>
<dbReference type="InterPro" id="IPR018677">
    <property type="entry name" value="DUF2157"/>
</dbReference>
<feature type="transmembrane region" description="Helical" evidence="1">
    <location>
        <begin position="133"/>
        <end position="155"/>
    </location>
</feature>
<protein>
    <recommendedName>
        <fullName evidence="2">DUF2157 domain-containing protein</fullName>
    </recommendedName>
</protein>
<keyword evidence="1" id="KW-0812">Transmembrane</keyword>
<organism evidence="3 4">
    <name type="scientific">Metapseudomonas otitidis</name>
    <dbReference type="NCBI Taxonomy" id="319939"/>
    <lineage>
        <taxon>Bacteria</taxon>
        <taxon>Pseudomonadati</taxon>
        <taxon>Pseudomonadota</taxon>
        <taxon>Gammaproteobacteria</taxon>
        <taxon>Pseudomonadales</taxon>
        <taxon>Pseudomonadaceae</taxon>
        <taxon>Metapseudomonas</taxon>
    </lineage>
</organism>
<dbReference type="RefSeq" id="WP_172433275.1">
    <property type="nucleotide sequence ID" value="NZ_AP022642.1"/>
</dbReference>
<accession>A0A679GDP3</accession>
<name>A0A679GDP3_9GAMM</name>
<feature type="transmembrane region" description="Helical" evidence="1">
    <location>
        <begin position="101"/>
        <end position="121"/>
    </location>
</feature>
<dbReference type="Proteomes" id="UP000501237">
    <property type="component" value="Chromosome"/>
</dbReference>
<dbReference type="EMBL" id="AP022642">
    <property type="protein sequence ID" value="BCA28235.1"/>
    <property type="molecule type" value="Genomic_DNA"/>
</dbReference>
<dbReference type="AlphaFoldDB" id="A0A679GDP3"/>
<evidence type="ECO:0000259" key="2">
    <source>
        <dbReference type="Pfam" id="PF09925"/>
    </source>
</evidence>